<proteinExistence type="predicted"/>
<evidence type="ECO:0000313" key="3">
    <source>
        <dbReference type="Proteomes" id="UP000054771"/>
    </source>
</evidence>
<dbReference type="OMA" id="QTHEPEA"/>
<feature type="compositionally biased region" description="Polar residues" evidence="1">
    <location>
        <begin position="393"/>
        <end position="419"/>
    </location>
</feature>
<feature type="compositionally biased region" description="Pro residues" evidence="1">
    <location>
        <begin position="369"/>
        <end position="382"/>
    </location>
</feature>
<feature type="region of interest" description="Disordered" evidence="1">
    <location>
        <begin position="357"/>
        <end position="419"/>
    </location>
</feature>
<accession>A0A0U5GPR9</accession>
<dbReference type="PANTHER" id="PTHR38886">
    <property type="entry name" value="SESA DOMAIN-CONTAINING PROTEIN"/>
    <property type="match status" value="1"/>
</dbReference>
<dbReference type="EMBL" id="CDMC01000006">
    <property type="protein sequence ID" value="CEN60858.1"/>
    <property type="molecule type" value="Genomic_DNA"/>
</dbReference>
<gene>
    <name evidence="2" type="ORF">ASPCAL07530</name>
</gene>
<keyword evidence="3" id="KW-1185">Reference proteome</keyword>
<organism evidence="2 3">
    <name type="scientific">Aspergillus calidoustus</name>
    <dbReference type="NCBI Taxonomy" id="454130"/>
    <lineage>
        <taxon>Eukaryota</taxon>
        <taxon>Fungi</taxon>
        <taxon>Dikarya</taxon>
        <taxon>Ascomycota</taxon>
        <taxon>Pezizomycotina</taxon>
        <taxon>Eurotiomycetes</taxon>
        <taxon>Eurotiomycetidae</taxon>
        <taxon>Eurotiales</taxon>
        <taxon>Aspergillaceae</taxon>
        <taxon>Aspergillus</taxon>
        <taxon>Aspergillus subgen. Nidulantes</taxon>
    </lineage>
</organism>
<feature type="region of interest" description="Disordered" evidence="1">
    <location>
        <begin position="250"/>
        <end position="278"/>
    </location>
</feature>
<evidence type="ECO:0000313" key="2">
    <source>
        <dbReference type="EMBL" id="CEN60858.1"/>
    </source>
</evidence>
<reference evidence="3" key="1">
    <citation type="journal article" date="2016" name="Genome Announc.">
        <title>Draft genome sequences of fungus Aspergillus calidoustus.</title>
        <authorList>
            <person name="Horn F."/>
            <person name="Linde J."/>
            <person name="Mattern D.J."/>
            <person name="Walther G."/>
            <person name="Guthke R."/>
            <person name="Scherlach K."/>
            <person name="Martin K."/>
            <person name="Brakhage A.A."/>
            <person name="Petzke L."/>
            <person name="Valiante V."/>
        </authorList>
    </citation>
    <scope>NUCLEOTIDE SEQUENCE [LARGE SCALE GENOMIC DNA]</scope>
    <source>
        <strain evidence="3">SF006504</strain>
    </source>
</reference>
<feature type="compositionally biased region" description="Polar residues" evidence="1">
    <location>
        <begin position="267"/>
        <end position="278"/>
    </location>
</feature>
<protein>
    <submittedName>
        <fullName evidence="2">Uncharacterized protein</fullName>
    </submittedName>
</protein>
<dbReference type="Proteomes" id="UP000054771">
    <property type="component" value="Unassembled WGS sequence"/>
</dbReference>
<sequence>MSFGWSVGDLIQGAAIAWAIYESVGNRERSATAEFAAFQTEFGLIKAALERLRDVAANCPGEDLDLGKGYAQTLQRCAGFIAKHKSLALENETSAVGAKARRSSLHGRFLSTWDKVSWPFEREEAERLRGQLERYVQIAILKVTASTSDRTRKIAEDNLEILKAVKTMSVQVSTILRRCLPNDSTPDDAALDVRYLARLQRRHLPALLDPLPGLKAILEDEVLPQSETQAALHRIKDITDRLAHLASRLDTIGRQPTPSPERRPLQHTHTSDSIGSDTTIGAPVVDLLDQISDEVRGALSKVGYEHTLVPAHHKSSLYHGTGLASQALTDAVEDWDQFRDWLQFQVVHSLEVQPGNEDPLLETWRRPSPEPQHPPITPPLGLSPPGHSYLRGSLTSRTSSPHDATLPLSRTPSVESNYPGSPLSIGSGWERRPSTQSLPLTNHPVQVLLLDRHGAKLVLPPMRCEVIAHFKGRTNEPEVIEGTALESVTKFTHCLHRESSLDTAETSMIPYLAHSRHGKALFKSPFCIKFMGSHSTQLERPGKDKKKWRISPVYICQDKEDFDMFQSTLLGRRVLFHGDVTRIYSNTGDYCSQETVRVLQDRLTGATSILYFSSRKDSPHVLPHFVDHSVTDFATPKAVEKYGVKLPLLCAQRDASSLLPRRNSVESTMTSVSQKSGNSLFSVGSSAGSESGRRKEKWLQFDFENAQDVQSFITALRGQL</sequence>
<evidence type="ECO:0000256" key="1">
    <source>
        <dbReference type="SAM" id="MobiDB-lite"/>
    </source>
</evidence>
<dbReference type="OrthoDB" id="5400409at2759"/>
<dbReference type="AlphaFoldDB" id="A0A0U5GPR9"/>
<name>A0A0U5GPR9_ASPCI</name>
<dbReference type="PANTHER" id="PTHR38886:SF1">
    <property type="entry name" value="NACHT-NTPASE AND P-LOOP NTPASES N-TERMINAL DOMAIN-CONTAINING PROTEIN"/>
    <property type="match status" value="1"/>
</dbReference>